<feature type="coiled-coil region" evidence="4">
    <location>
        <begin position="19"/>
        <end position="46"/>
    </location>
</feature>
<dbReference type="EMBL" id="JEMC01002150">
    <property type="protein sequence ID" value="KYF90293.1"/>
    <property type="molecule type" value="Genomic_DNA"/>
</dbReference>
<organism evidence="6 7">
    <name type="scientific">Sorangium cellulosum</name>
    <name type="common">Polyangium cellulosum</name>
    <dbReference type="NCBI Taxonomy" id="56"/>
    <lineage>
        <taxon>Bacteria</taxon>
        <taxon>Pseudomonadati</taxon>
        <taxon>Myxococcota</taxon>
        <taxon>Polyangia</taxon>
        <taxon>Polyangiales</taxon>
        <taxon>Polyangiaceae</taxon>
        <taxon>Sorangium</taxon>
    </lineage>
</organism>
<evidence type="ECO:0000256" key="3">
    <source>
        <dbReference type="ARBA" id="ARBA00022840"/>
    </source>
</evidence>
<dbReference type="Pfam" id="PF00004">
    <property type="entry name" value="AAA"/>
    <property type="match status" value="1"/>
</dbReference>
<reference evidence="6 7" key="1">
    <citation type="submission" date="2014-02" db="EMBL/GenBank/DDBJ databases">
        <title>The small core and large imbalanced accessory genome model reveals a collaborative survival strategy of Sorangium cellulosum strains in nature.</title>
        <authorList>
            <person name="Han K."/>
            <person name="Peng R."/>
            <person name="Blom J."/>
            <person name="Li Y.-Z."/>
        </authorList>
    </citation>
    <scope>NUCLEOTIDE SEQUENCE [LARGE SCALE GENOMIC DNA]</scope>
    <source>
        <strain evidence="6 7">So0149</strain>
    </source>
</reference>
<keyword evidence="2" id="KW-0547">Nucleotide-binding</keyword>
<evidence type="ECO:0000313" key="7">
    <source>
        <dbReference type="Proteomes" id="UP000075515"/>
    </source>
</evidence>
<dbReference type="InterPro" id="IPR027417">
    <property type="entry name" value="P-loop_NTPase"/>
</dbReference>
<dbReference type="SMART" id="SM00382">
    <property type="entry name" value="AAA"/>
    <property type="match status" value="1"/>
</dbReference>
<dbReference type="CDD" id="cd19481">
    <property type="entry name" value="RecA-like_protease"/>
    <property type="match status" value="1"/>
</dbReference>
<name>A0A150S3J6_SORCE</name>
<dbReference type="InterPro" id="IPR050221">
    <property type="entry name" value="26S_Proteasome_ATPase"/>
</dbReference>
<evidence type="ECO:0000259" key="5">
    <source>
        <dbReference type="SMART" id="SM00382"/>
    </source>
</evidence>
<dbReference type="Proteomes" id="UP000075515">
    <property type="component" value="Unassembled WGS sequence"/>
</dbReference>
<comment type="similarity">
    <text evidence="1">Belongs to the AAA ATPase family.</text>
</comment>
<dbReference type="GO" id="GO:0005524">
    <property type="term" value="F:ATP binding"/>
    <property type="evidence" value="ECO:0007669"/>
    <property type="project" value="UniProtKB-KW"/>
</dbReference>
<dbReference type="Gene3D" id="1.10.8.60">
    <property type="match status" value="1"/>
</dbReference>
<accession>A0A150S3J6</accession>
<gene>
    <name evidence="6" type="ORF">BE18_42740</name>
</gene>
<dbReference type="AlphaFoldDB" id="A0A150S3J6"/>
<dbReference type="PANTHER" id="PTHR23073">
    <property type="entry name" value="26S PROTEASOME REGULATORY SUBUNIT"/>
    <property type="match status" value="1"/>
</dbReference>
<protein>
    <recommendedName>
        <fullName evidence="5">AAA+ ATPase domain-containing protein</fullName>
    </recommendedName>
</protein>
<keyword evidence="4" id="KW-0175">Coiled coil</keyword>
<comment type="caution">
    <text evidence="6">The sequence shown here is derived from an EMBL/GenBank/DDBJ whole genome shotgun (WGS) entry which is preliminary data.</text>
</comment>
<sequence>MRGPNDAGFRRQQLTVEVMARDNERAQRLLAELRVLMRRLNVYRSRVVTLSEATDVFPAATKIELQSLPRIARESLILPEALLARLERSTIGFSRHRASLLASGRHLKRGLLLYGPPGTGKTLTAMYLASQMQERTTLLLTGLGVKLLKEACAMARSLQPSLVVLEDVDIIAQDRESTDSSCRSPLLFDLLNQMDGLAEDTDVIFLLTTNRPQALEPALAARPGRIDLAVEVPLPDADCRRRLLALYGRGLSLRGDDLAPLIARTEGVSAAFIRELLRRAALFAADAGRGVAVAEEDLKEALHELLVDGGPLTRSLLGAQGHRPS</sequence>
<evidence type="ECO:0000256" key="4">
    <source>
        <dbReference type="SAM" id="Coils"/>
    </source>
</evidence>
<dbReference type="InterPro" id="IPR003593">
    <property type="entry name" value="AAA+_ATPase"/>
</dbReference>
<feature type="domain" description="AAA+ ATPase" evidence="5">
    <location>
        <begin position="107"/>
        <end position="236"/>
    </location>
</feature>
<evidence type="ECO:0000256" key="2">
    <source>
        <dbReference type="ARBA" id="ARBA00022741"/>
    </source>
</evidence>
<proteinExistence type="inferred from homology"/>
<keyword evidence="3" id="KW-0067">ATP-binding</keyword>
<dbReference type="GO" id="GO:0016887">
    <property type="term" value="F:ATP hydrolysis activity"/>
    <property type="evidence" value="ECO:0007669"/>
    <property type="project" value="InterPro"/>
</dbReference>
<evidence type="ECO:0000256" key="1">
    <source>
        <dbReference type="ARBA" id="ARBA00006914"/>
    </source>
</evidence>
<dbReference type="Gene3D" id="3.40.50.300">
    <property type="entry name" value="P-loop containing nucleotide triphosphate hydrolases"/>
    <property type="match status" value="1"/>
</dbReference>
<dbReference type="SUPFAM" id="SSF52540">
    <property type="entry name" value="P-loop containing nucleoside triphosphate hydrolases"/>
    <property type="match status" value="1"/>
</dbReference>
<dbReference type="InterPro" id="IPR003959">
    <property type="entry name" value="ATPase_AAA_core"/>
</dbReference>
<evidence type="ECO:0000313" key="6">
    <source>
        <dbReference type="EMBL" id="KYF90293.1"/>
    </source>
</evidence>